<evidence type="ECO:0000256" key="4">
    <source>
        <dbReference type="ARBA" id="ARBA00023242"/>
    </source>
</evidence>
<feature type="compositionally biased region" description="Low complexity" evidence="5">
    <location>
        <begin position="453"/>
        <end position="464"/>
    </location>
</feature>
<feature type="compositionally biased region" description="Acidic residues" evidence="5">
    <location>
        <begin position="622"/>
        <end position="638"/>
    </location>
</feature>
<dbReference type="PANTHER" id="PTHR14150:SF12">
    <property type="entry name" value="U3 SMALL NUCLEOLAR RNA-ASSOCIATED PROTEIN 14 HOMOLOG A"/>
    <property type="match status" value="1"/>
</dbReference>
<feature type="region of interest" description="Disordered" evidence="5">
    <location>
        <begin position="295"/>
        <end position="319"/>
    </location>
</feature>
<dbReference type="Proteomes" id="UP000492821">
    <property type="component" value="Unassembled WGS sequence"/>
</dbReference>
<name>A0A7E4VVJ3_PANRE</name>
<accession>A0A7E4VVJ3</accession>
<reference evidence="6" key="1">
    <citation type="journal article" date="2013" name="Genetics">
        <title>The draft genome and transcriptome of Panagrellus redivivus are shaped by the harsh demands of a free-living lifestyle.</title>
        <authorList>
            <person name="Srinivasan J."/>
            <person name="Dillman A.R."/>
            <person name="Macchietto M.G."/>
            <person name="Heikkinen L."/>
            <person name="Lakso M."/>
            <person name="Fracchia K.M."/>
            <person name="Antoshechkin I."/>
            <person name="Mortazavi A."/>
            <person name="Wong G."/>
            <person name="Sternberg P.W."/>
        </authorList>
    </citation>
    <scope>NUCLEOTIDE SEQUENCE [LARGE SCALE GENOMIC DNA]</scope>
    <source>
        <strain evidence="6">MT8872</strain>
    </source>
</reference>
<protein>
    <submittedName>
        <fullName evidence="7">U3 small nucleolar RNA-associated protein 14 homolog A</fullName>
    </submittedName>
</protein>
<feature type="region of interest" description="Disordered" evidence="5">
    <location>
        <begin position="423"/>
        <end position="498"/>
    </location>
</feature>
<evidence type="ECO:0000313" key="7">
    <source>
        <dbReference type="WBParaSite" id="Pan_g3872.t1"/>
    </source>
</evidence>
<dbReference type="AlphaFoldDB" id="A0A7E4VVJ3"/>
<organism evidence="6 7">
    <name type="scientific">Panagrellus redivivus</name>
    <name type="common">Microworm</name>
    <dbReference type="NCBI Taxonomy" id="6233"/>
    <lineage>
        <taxon>Eukaryota</taxon>
        <taxon>Metazoa</taxon>
        <taxon>Ecdysozoa</taxon>
        <taxon>Nematoda</taxon>
        <taxon>Chromadorea</taxon>
        <taxon>Rhabditida</taxon>
        <taxon>Tylenchina</taxon>
        <taxon>Panagrolaimomorpha</taxon>
        <taxon>Panagrolaimoidea</taxon>
        <taxon>Panagrolaimidae</taxon>
        <taxon>Panagrellus</taxon>
    </lineage>
</organism>
<sequence>MSDAEDGGVDFSKVDWDDERRKNLIRSGAAPKVQVVKDLLGSIKSHKGLATVKKQLKVDTKKKKQREQTLKTPLHSQAQKRLGSKVAFKEVRNEVSAWEEIITENRIADQLVYPLNKEDRDVLKFESAVEKSQAFRPKTETERKMAELLGTSKNNLKNDEIYTEAEKEIINAMSVKEAKEKLKELQKQRRLMSFQQEKFARQAKIKSRQYHRIKKRQARKEAIKEFEELLAKDPEAAKEKLLVLQGDRAYERATLRHRGQNKWSKEIRTYASRNVELQKEMADHHRFGRELKQKLGNDLDESSSDSDGSDEDETLAGKKKLTLEEVMKLAADEAAEEAKSKQIESTETNPWLKASLSKLRAEKKAKQNETRLTEAEFAKRGGGSGEIDFEIPEDDPFAAPLEKLVKDAERAELQSQIETAKAKLLEKAKPAPVEATPTPKTKAAKRKAKKAAAEAAATPQTPKAAPEPEVEEAETPVPSKKAKKGKKATASVETSPVTPAADLSKVKLRDVFADVEKTVKEHVTTLAANKKAKRHATETAAEKKAARTAEAKELEAKAKAKKAAAPGVDIDLKSYLEASSATATNMPDNIEACLEEAEQQDMETDNMLAEAFAGDDVFQEFEDEKQRVEDDENPITEDVDVHSMGWGSWTGPGIAEKKKKKTIVKTKPHRKDGKTAHVIIRENVDQPITKLQPESVPFPYTRATEFEAVLQQPIGRDWNPTTYTAALTKPEIVAPAGRIIRPLSKETLRKRQNKAVSSDEED</sequence>
<dbReference type="WBParaSite" id="Pan_g3872.t1">
    <property type="protein sequence ID" value="Pan_g3872.t1"/>
    <property type="gene ID" value="Pan_g3872"/>
</dbReference>
<feature type="compositionally biased region" description="Low complexity" evidence="5">
    <location>
        <begin position="430"/>
        <end position="441"/>
    </location>
</feature>
<evidence type="ECO:0000313" key="6">
    <source>
        <dbReference type="Proteomes" id="UP000492821"/>
    </source>
</evidence>
<dbReference type="GO" id="GO:0032040">
    <property type="term" value="C:small-subunit processome"/>
    <property type="evidence" value="ECO:0007669"/>
    <property type="project" value="InterPro"/>
</dbReference>
<dbReference type="InterPro" id="IPR006709">
    <property type="entry name" value="SSU_processome_Utp14"/>
</dbReference>
<reference evidence="7" key="2">
    <citation type="submission" date="2020-10" db="UniProtKB">
        <authorList>
            <consortium name="WormBaseParasite"/>
        </authorList>
    </citation>
    <scope>IDENTIFICATION</scope>
</reference>
<keyword evidence="3" id="KW-0597">Phosphoprotein</keyword>
<dbReference type="PANTHER" id="PTHR14150">
    <property type="entry name" value="U3 SMALL NUCLEOLAR RNA-ASSOCIATED PROTEIN 14"/>
    <property type="match status" value="1"/>
</dbReference>
<evidence type="ECO:0000256" key="5">
    <source>
        <dbReference type="SAM" id="MobiDB-lite"/>
    </source>
</evidence>
<comment type="subcellular location">
    <subcellularLocation>
        <location evidence="1">Nucleus</location>
        <location evidence="1">Nucleolus</location>
    </subcellularLocation>
</comment>
<dbReference type="GO" id="GO:0006364">
    <property type="term" value="P:rRNA processing"/>
    <property type="evidence" value="ECO:0007669"/>
    <property type="project" value="InterPro"/>
</dbReference>
<proteinExistence type="inferred from homology"/>
<feature type="region of interest" description="Disordered" evidence="5">
    <location>
        <begin position="54"/>
        <end position="78"/>
    </location>
</feature>
<feature type="compositionally biased region" description="Basic residues" evidence="5">
    <location>
        <begin position="657"/>
        <end position="672"/>
    </location>
</feature>
<keyword evidence="4" id="KW-0539">Nucleus</keyword>
<evidence type="ECO:0000256" key="3">
    <source>
        <dbReference type="ARBA" id="ARBA00022553"/>
    </source>
</evidence>
<evidence type="ECO:0000256" key="1">
    <source>
        <dbReference type="ARBA" id="ARBA00004604"/>
    </source>
</evidence>
<dbReference type="Pfam" id="PF04615">
    <property type="entry name" value="Utp14"/>
    <property type="match status" value="1"/>
</dbReference>
<keyword evidence="6" id="KW-1185">Reference proteome</keyword>
<comment type="similarity">
    <text evidence="2">Belongs to the UTP14 family.</text>
</comment>
<feature type="region of interest" description="Disordered" evidence="5">
    <location>
        <begin position="622"/>
        <end position="678"/>
    </location>
</feature>
<feature type="compositionally biased region" description="Acidic residues" evidence="5">
    <location>
        <begin position="298"/>
        <end position="314"/>
    </location>
</feature>
<evidence type="ECO:0000256" key="2">
    <source>
        <dbReference type="ARBA" id="ARBA00007774"/>
    </source>
</evidence>